<evidence type="ECO:0000313" key="1">
    <source>
        <dbReference type="EMBL" id="KHL26693.1"/>
    </source>
</evidence>
<dbReference type="Pfam" id="PF09601">
    <property type="entry name" value="DUF2459"/>
    <property type="match status" value="1"/>
</dbReference>
<sequence>MRRTRLAALAVAATVALFALMAGIGSSIPRNAGWQAPAHGVTIMVETNGVHTALVLPLVSEQVDWRRVFPVQHVAAAGRPYTHLAISWGEREVFLNTPTWWDLRPGTVARIAGLGGDGLLHVAHYVRPAPSAQLRPLVLRPEEYRRLVAAIGRSLPPPEARHYPGYGAQDVFYDAPGRYTVRNTCNQWTSDMLAAAGVRIGWWTPAAGGVMKWVPETPDGNS</sequence>
<dbReference type="AlphaFoldDB" id="A0A0B2BYM9"/>
<evidence type="ECO:0008006" key="3">
    <source>
        <dbReference type="Google" id="ProtNLM"/>
    </source>
</evidence>
<proteinExistence type="predicted"/>
<dbReference type="InterPro" id="IPR011727">
    <property type="entry name" value="CHP02117"/>
</dbReference>
<accession>A0A0B2BYM9</accession>
<keyword evidence="2" id="KW-1185">Reference proteome</keyword>
<dbReference type="Proteomes" id="UP000030988">
    <property type="component" value="Unassembled WGS sequence"/>
</dbReference>
<reference evidence="1 2" key="1">
    <citation type="submission" date="2014-11" db="EMBL/GenBank/DDBJ databases">
        <title>Draft genome sequence of Kirrobacter mercurialis.</title>
        <authorList>
            <person name="Coil D.A."/>
            <person name="Eisen J.A."/>
        </authorList>
    </citation>
    <scope>NUCLEOTIDE SEQUENCE [LARGE SCALE GENOMIC DNA]</scope>
    <source>
        <strain evidence="1 2">Coronado</strain>
    </source>
</reference>
<dbReference type="STRING" id="1572751.PK98_03175"/>
<organism evidence="1 2">
    <name type="scientific">Croceibacterium mercuriale</name>
    <dbReference type="NCBI Taxonomy" id="1572751"/>
    <lineage>
        <taxon>Bacteria</taxon>
        <taxon>Pseudomonadati</taxon>
        <taxon>Pseudomonadota</taxon>
        <taxon>Alphaproteobacteria</taxon>
        <taxon>Sphingomonadales</taxon>
        <taxon>Erythrobacteraceae</taxon>
        <taxon>Croceibacterium</taxon>
    </lineage>
</organism>
<dbReference type="OrthoDB" id="211174at2"/>
<dbReference type="EMBL" id="JTDN01000001">
    <property type="protein sequence ID" value="KHL26693.1"/>
    <property type="molecule type" value="Genomic_DNA"/>
</dbReference>
<protein>
    <recommendedName>
        <fullName evidence="3">Urease-associated protein</fullName>
    </recommendedName>
</protein>
<comment type="caution">
    <text evidence="1">The sequence shown here is derived from an EMBL/GenBank/DDBJ whole genome shotgun (WGS) entry which is preliminary data.</text>
</comment>
<gene>
    <name evidence="1" type="ORF">PK98_03175</name>
</gene>
<name>A0A0B2BYM9_9SPHN</name>
<evidence type="ECO:0000313" key="2">
    <source>
        <dbReference type="Proteomes" id="UP000030988"/>
    </source>
</evidence>